<dbReference type="AlphaFoldDB" id="W9R3K9"/>
<evidence type="ECO:0000313" key="1">
    <source>
        <dbReference type="EMBL" id="EXB66719.1"/>
    </source>
</evidence>
<protein>
    <submittedName>
        <fullName evidence="1">Uncharacterized protein</fullName>
    </submittedName>
</protein>
<dbReference type="EMBL" id="KE344551">
    <property type="protein sequence ID" value="EXB66719.1"/>
    <property type="molecule type" value="Genomic_DNA"/>
</dbReference>
<keyword evidence="2" id="KW-1185">Reference proteome</keyword>
<name>W9R3K9_9ROSA</name>
<reference evidence="2" key="1">
    <citation type="submission" date="2013-01" db="EMBL/GenBank/DDBJ databases">
        <title>Draft Genome Sequence of a Mulberry Tree, Morus notabilis C.K. Schneid.</title>
        <authorList>
            <person name="He N."/>
            <person name="Zhao S."/>
        </authorList>
    </citation>
    <scope>NUCLEOTIDE SEQUENCE</scope>
</reference>
<proteinExistence type="predicted"/>
<evidence type="ECO:0000313" key="2">
    <source>
        <dbReference type="Proteomes" id="UP000030645"/>
    </source>
</evidence>
<sequence length="103" mass="11858">MVVIFLLMPNSTLKKDNFLLIFFKRRNRKHQKELLSKLQIRAIVDALEVVDLVVVMVMGVEERQVEVPMQVLQVPRRNASAPQQFGSTSTHSRRSTITIILNT</sequence>
<accession>W9R3K9</accession>
<organism evidence="1 2">
    <name type="scientific">Morus notabilis</name>
    <dbReference type="NCBI Taxonomy" id="981085"/>
    <lineage>
        <taxon>Eukaryota</taxon>
        <taxon>Viridiplantae</taxon>
        <taxon>Streptophyta</taxon>
        <taxon>Embryophyta</taxon>
        <taxon>Tracheophyta</taxon>
        <taxon>Spermatophyta</taxon>
        <taxon>Magnoliopsida</taxon>
        <taxon>eudicotyledons</taxon>
        <taxon>Gunneridae</taxon>
        <taxon>Pentapetalae</taxon>
        <taxon>rosids</taxon>
        <taxon>fabids</taxon>
        <taxon>Rosales</taxon>
        <taxon>Moraceae</taxon>
        <taxon>Moreae</taxon>
        <taxon>Morus</taxon>
    </lineage>
</organism>
<gene>
    <name evidence="1" type="ORF">L484_003634</name>
</gene>
<dbReference type="Proteomes" id="UP000030645">
    <property type="component" value="Unassembled WGS sequence"/>
</dbReference>